<comment type="catalytic activity">
    <reaction evidence="4">
        <text>L-alanine = D-alanine</text>
        <dbReference type="Rhea" id="RHEA:20249"/>
        <dbReference type="ChEBI" id="CHEBI:57416"/>
        <dbReference type="ChEBI" id="CHEBI:57972"/>
        <dbReference type="EC" id="5.1.1.1"/>
    </reaction>
</comment>
<dbReference type="InterPro" id="IPR000821">
    <property type="entry name" value="Ala_racemase"/>
</dbReference>
<dbReference type="Gene3D" id="3.20.20.10">
    <property type="entry name" value="Alanine racemase"/>
    <property type="match status" value="1"/>
</dbReference>
<feature type="active site" description="Proton acceptor; specific for D-alanine" evidence="4">
    <location>
        <position position="42"/>
    </location>
</feature>
<evidence type="ECO:0000256" key="6">
    <source>
        <dbReference type="PIRSR" id="PIRSR600821-52"/>
    </source>
</evidence>
<dbReference type="AlphaFoldDB" id="A0A348AI87"/>
<feature type="modified residue" description="N6-(pyridoxal phosphate)lysine" evidence="4 5">
    <location>
        <position position="42"/>
    </location>
</feature>
<proteinExistence type="inferred from homology"/>
<evidence type="ECO:0000256" key="4">
    <source>
        <dbReference type="HAMAP-Rule" id="MF_01201"/>
    </source>
</evidence>
<dbReference type="GO" id="GO:0008784">
    <property type="term" value="F:alanine racemase activity"/>
    <property type="evidence" value="ECO:0007669"/>
    <property type="project" value="UniProtKB-UniRule"/>
</dbReference>
<dbReference type="PANTHER" id="PTHR30511">
    <property type="entry name" value="ALANINE RACEMASE"/>
    <property type="match status" value="1"/>
</dbReference>
<evidence type="ECO:0000313" key="8">
    <source>
        <dbReference type="EMBL" id="BBB90785.1"/>
    </source>
</evidence>
<evidence type="ECO:0000256" key="1">
    <source>
        <dbReference type="ARBA" id="ARBA00001933"/>
    </source>
</evidence>
<comment type="similarity">
    <text evidence="4">Belongs to the alanine racemase family.</text>
</comment>
<dbReference type="InterPro" id="IPR009006">
    <property type="entry name" value="Ala_racemase/Decarboxylase_C"/>
</dbReference>
<accession>A0A348AI87</accession>
<keyword evidence="9" id="KW-1185">Reference proteome</keyword>
<evidence type="ECO:0000256" key="5">
    <source>
        <dbReference type="PIRSR" id="PIRSR600821-50"/>
    </source>
</evidence>
<dbReference type="InterPro" id="IPR011079">
    <property type="entry name" value="Ala_racemase_C"/>
</dbReference>
<feature type="active site" description="Proton acceptor; specific for L-alanine" evidence="4">
    <location>
        <position position="269"/>
    </location>
</feature>
<dbReference type="InterPro" id="IPR001608">
    <property type="entry name" value="Ala_racemase_N"/>
</dbReference>
<dbReference type="Pfam" id="PF01168">
    <property type="entry name" value="Ala_racemase_N"/>
    <property type="match status" value="1"/>
</dbReference>
<dbReference type="PROSITE" id="PS00395">
    <property type="entry name" value="ALANINE_RACEMASE"/>
    <property type="match status" value="1"/>
</dbReference>
<comment type="function">
    <text evidence="4">Catalyzes the interconversion of L-alanine and D-alanine. May also act on other amino acids.</text>
</comment>
<dbReference type="EMBL" id="AP018449">
    <property type="protein sequence ID" value="BBB90785.1"/>
    <property type="molecule type" value="Genomic_DNA"/>
</dbReference>
<dbReference type="PRINTS" id="PR00992">
    <property type="entry name" value="ALARACEMASE"/>
</dbReference>
<dbReference type="CDD" id="cd00430">
    <property type="entry name" value="PLPDE_III_AR"/>
    <property type="match status" value="1"/>
</dbReference>
<evidence type="ECO:0000313" key="9">
    <source>
        <dbReference type="Proteomes" id="UP000276437"/>
    </source>
</evidence>
<keyword evidence="3 4" id="KW-0413">Isomerase</keyword>
<reference evidence="8 9" key="1">
    <citation type="journal article" date="2018" name="Int. J. Syst. Evol. Microbiol.">
        <title>Methylomusa anaerophila gen. nov., sp. nov., an anaerobic methanol-utilizing bacterium isolated from a microbial fuel cell.</title>
        <authorList>
            <person name="Amano N."/>
            <person name="Yamamuro A."/>
            <person name="Miyahara M."/>
            <person name="Kouzuma A."/>
            <person name="Abe T."/>
            <person name="Watanabe K."/>
        </authorList>
    </citation>
    <scope>NUCLEOTIDE SEQUENCE [LARGE SCALE GENOMIC DNA]</scope>
    <source>
        <strain evidence="8 9">MMFC1</strain>
    </source>
</reference>
<evidence type="ECO:0000256" key="3">
    <source>
        <dbReference type="ARBA" id="ARBA00023235"/>
    </source>
</evidence>
<evidence type="ECO:0000256" key="2">
    <source>
        <dbReference type="ARBA" id="ARBA00022898"/>
    </source>
</evidence>
<dbReference type="HAMAP" id="MF_01201">
    <property type="entry name" value="Ala_racemase"/>
    <property type="match status" value="1"/>
</dbReference>
<sequence length="375" mass="39765">MDGIDMFERPVWAEVDLAAIANNVREIKKLVKPTVKFCAVVKGDGYGHGAVAVARTVLAAGADCLAVAIVSEAVELRRAGFTVPIMVLGFTPAQQAKLVAVNNITQTVYSLEAAQALAAAAAATGKPVKVHIKIDTGMGRIGVMPAEAGSFALAVARLPGIEIEGVFSHFATADSRDKSYAYEQMDKFKAALAAIEQCGIKIPVRHIANSAATLELPSAHFDMVRAGIILYGLWPSAEVARMINLKPAMCLKAQLVQVKSVPAGTSISYGRTYSTPDNRRIATLPIGYADGWTRLLSGKTSVLVRGRRAPLVGTICMDQCMVDVSEIPAALPGDTAILFGSPQLTAAEVAAKIGTISYELVCMVGKRVPRLYIQR</sequence>
<dbReference type="Proteomes" id="UP000276437">
    <property type="component" value="Chromosome"/>
</dbReference>
<dbReference type="FunFam" id="3.20.20.10:FF:000002">
    <property type="entry name" value="Alanine racemase"/>
    <property type="match status" value="1"/>
</dbReference>
<dbReference type="GO" id="GO:0030170">
    <property type="term" value="F:pyridoxal phosphate binding"/>
    <property type="evidence" value="ECO:0007669"/>
    <property type="project" value="UniProtKB-UniRule"/>
</dbReference>
<dbReference type="SUPFAM" id="SSF50621">
    <property type="entry name" value="Alanine racemase C-terminal domain-like"/>
    <property type="match status" value="1"/>
</dbReference>
<dbReference type="PANTHER" id="PTHR30511:SF0">
    <property type="entry name" value="ALANINE RACEMASE, CATABOLIC-RELATED"/>
    <property type="match status" value="1"/>
</dbReference>
<dbReference type="InterPro" id="IPR020622">
    <property type="entry name" value="Ala_racemase_pyridoxalP-BS"/>
</dbReference>
<dbReference type="NCBIfam" id="TIGR00492">
    <property type="entry name" value="alr"/>
    <property type="match status" value="1"/>
</dbReference>
<comment type="cofactor">
    <cofactor evidence="1 4 5">
        <name>pyridoxal 5'-phosphate</name>
        <dbReference type="ChEBI" id="CHEBI:597326"/>
    </cofactor>
</comment>
<dbReference type="EC" id="5.1.1.1" evidence="4"/>
<keyword evidence="2 4" id="KW-0663">Pyridoxal phosphate</keyword>
<dbReference type="KEGG" id="mana:MAMMFC1_01446"/>
<name>A0A348AI87_9FIRM</name>
<comment type="pathway">
    <text evidence="4">Amino-acid biosynthesis; D-alanine biosynthesis; D-alanine from L-alanine: step 1/1.</text>
</comment>
<protein>
    <recommendedName>
        <fullName evidence="4">Alanine racemase</fullName>
        <ecNumber evidence="4">5.1.1.1</ecNumber>
    </recommendedName>
</protein>
<dbReference type="SUPFAM" id="SSF51419">
    <property type="entry name" value="PLP-binding barrel"/>
    <property type="match status" value="1"/>
</dbReference>
<evidence type="ECO:0000259" key="7">
    <source>
        <dbReference type="SMART" id="SM01005"/>
    </source>
</evidence>
<dbReference type="Gene3D" id="2.40.37.10">
    <property type="entry name" value="Lyase, Ornithine Decarboxylase, Chain A, domain 1"/>
    <property type="match status" value="1"/>
</dbReference>
<feature type="binding site" evidence="4 6">
    <location>
        <position position="140"/>
    </location>
    <ligand>
        <name>substrate</name>
    </ligand>
</feature>
<dbReference type="GO" id="GO:0005829">
    <property type="term" value="C:cytosol"/>
    <property type="evidence" value="ECO:0007669"/>
    <property type="project" value="TreeGrafter"/>
</dbReference>
<dbReference type="UniPathway" id="UPA00042">
    <property type="reaction ID" value="UER00497"/>
</dbReference>
<dbReference type="GO" id="GO:0009252">
    <property type="term" value="P:peptidoglycan biosynthetic process"/>
    <property type="evidence" value="ECO:0007669"/>
    <property type="project" value="TreeGrafter"/>
</dbReference>
<organism evidence="8 9">
    <name type="scientific">Methylomusa anaerophila</name>
    <dbReference type="NCBI Taxonomy" id="1930071"/>
    <lineage>
        <taxon>Bacteria</taxon>
        <taxon>Bacillati</taxon>
        <taxon>Bacillota</taxon>
        <taxon>Negativicutes</taxon>
        <taxon>Selenomonadales</taxon>
        <taxon>Sporomusaceae</taxon>
        <taxon>Methylomusa</taxon>
    </lineage>
</organism>
<dbReference type="GO" id="GO:0030632">
    <property type="term" value="P:D-alanine biosynthetic process"/>
    <property type="evidence" value="ECO:0007669"/>
    <property type="project" value="UniProtKB-UniRule"/>
</dbReference>
<dbReference type="InterPro" id="IPR029066">
    <property type="entry name" value="PLP-binding_barrel"/>
</dbReference>
<feature type="domain" description="Alanine racemase C-terminal" evidence="7">
    <location>
        <begin position="248"/>
        <end position="373"/>
    </location>
</feature>
<dbReference type="Pfam" id="PF00842">
    <property type="entry name" value="Ala_racemase_C"/>
    <property type="match status" value="1"/>
</dbReference>
<feature type="binding site" evidence="4 6">
    <location>
        <position position="317"/>
    </location>
    <ligand>
        <name>substrate</name>
    </ligand>
</feature>
<gene>
    <name evidence="8" type="primary">alr</name>
    <name evidence="8" type="ORF">MAMMFC1_01446</name>
</gene>
<dbReference type="SMART" id="SM01005">
    <property type="entry name" value="Ala_racemase_C"/>
    <property type="match status" value="1"/>
</dbReference>